<evidence type="ECO:0000313" key="1">
    <source>
        <dbReference type="EMBL" id="BAK04518.1"/>
    </source>
</evidence>
<protein>
    <submittedName>
        <fullName evidence="1">Predicted protein</fullName>
    </submittedName>
</protein>
<accession>F2EAZ6</accession>
<reference evidence="1" key="1">
    <citation type="journal article" date="2011" name="Plant Physiol.">
        <title>Comprehensive sequence analysis of 24,783 barley full-length cDNAs derived from 12 clone libraries.</title>
        <authorList>
            <person name="Matsumoto T."/>
            <person name="Tanaka T."/>
            <person name="Sakai H."/>
            <person name="Amano N."/>
            <person name="Kanamori H."/>
            <person name="Kurita K."/>
            <person name="Kikuta A."/>
            <person name="Kamiya K."/>
            <person name="Yamamoto M."/>
            <person name="Ikawa H."/>
            <person name="Fujii N."/>
            <person name="Hori K."/>
            <person name="Itoh T."/>
            <person name="Sato K."/>
        </authorList>
    </citation>
    <scope>NUCLEOTIDE SEQUENCE</scope>
    <source>
        <tissue evidence="1">Flower</tissue>
    </source>
</reference>
<sequence length="72" mass="8301">MVTRMRSSAKIHVSFVLAEQLKLVAIWCSCVLAMSGSKSRRPVQLYGRERQLTRSSNYFLLLFRLTRPLALD</sequence>
<dbReference type="EMBL" id="AK373321">
    <property type="protein sequence ID" value="BAK04518.1"/>
    <property type="molecule type" value="mRNA"/>
</dbReference>
<proteinExistence type="evidence at transcript level"/>
<name>F2EAZ6_HORVV</name>
<organism evidence="1">
    <name type="scientific">Hordeum vulgare subsp. vulgare</name>
    <name type="common">Domesticated barley</name>
    <dbReference type="NCBI Taxonomy" id="112509"/>
    <lineage>
        <taxon>Eukaryota</taxon>
        <taxon>Viridiplantae</taxon>
        <taxon>Streptophyta</taxon>
        <taxon>Embryophyta</taxon>
        <taxon>Tracheophyta</taxon>
        <taxon>Spermatophyta</taxon>
        <taxon>Magnoliopsida</taxon>
        <taxon>Liliopsida</taxon>
        <taxon>Poales</taxon>
        <taxon>Poaceae</taxon>
        <taxon>BOP clade</taxon>
        <taxon>Pooideae</taxon>
        <taxon>Triticodae</taxon>
        <taxon>Triticeae</taxon>
        <taxon>Hordeinae</taxon>
        <taxon>Hordeum</taxon>
    </lineage>
</organism>
<dbReference type="AlphaFoldDB" id="F2EAZ6"/>